<evidence type="ECO:0000313" key="4">
    <source>
        <dbReference type="Proteomes" id="UP000663832"/>
    </source>
</evidence>
<keyword evidence="4" id="KW-1185">Reference proteome</keyword>
<dbReference type="GO" id="GO:0032991">
    <property type="term" value="C:protein-containing complex"/>
    <property type="evidence" value="ECO:0007669"/>
    <property type="project" value="TreeGrafter"/>
</dbReference>
<dbReference type="CDD" id="cd02440">
    <property type="entry name" value="AdoMet_MTases"/>
    <property type="match status" value="1"/>
</dbReference>
<dbReference type="Gene3D" id="3.40.50.150">
    <property type="entry name" value="Vaccinia Virus protein VP39"/>
    <property type="match status" value="1"/>
</dbReference>
<evidence type="ECO:0000313" key="3">
    <source>
        <dbReference type="EMBL" id="CAF1094037.1"/>
    </source>
</evidence>
<dbReference type="AlphaFoldDB" id="A0A813NFM3"/>
<evidence type="ECO:0000313" key="2">
    <source>
        <dbReference type="EMBL" id="CAF1079586.1"/>
    </source>
</evidence>
<dbReference type="GO" id="GO:0005829">
    <property type="term" value="C:cytosol"/>
    <property type="evidence" value="ECO:0007669"/>
    <property type="project" value="TreeGrafter"/>
</dbReference>
<name>A0A813NFM3_9BILA</name>
<proteinExistence type="predicted"/>
<sequence length="228" mass="26395">MAKIKICYFNVFESHLFPLTTLLNENDESLEICQTKVGSVGSWCWEAAICLAEYCYDHMFNQFKNKRIVEIGSGTGIVGIQLCALGGNVTLTDREEYVELINYNIKKNEHALTGKAQAKTLFWGDDISEEDDCFQNLDFVIVANCVYHSIELDDLVKTISNLCPENSQTRLLCCYELRNDGIRKLVNEFHDKLIELKFVIEYVDQKDLRLKYQNDYNAIVKFHRHNKI</sequence>
<evidence type="ECO:0000313" key="1">
    <source>
        <dbReference type="EMBL" id="CAF0734262.1"/>
    </source>
</evidence>
<dbReference type="Proteomes" id="UP000663832">
    <property type="component" value="Unassembled WGS sequence"/>
</dbReference>
<dbReference type="Pfam" id="PF10294">
    <property type="entry name" value="Methyltransf_16"/>
    <property type="match status" value="1"/>
</dbReference>
<reference evidence="1" key="1">
    <citation type="submission" date="2021-02" db="EMBL/GenBank/DDBJ databases">
        <authorList>
            <person name="Nowell W R."/>
        </authorList>
    </citation>
    <scope>NUCLEOTIDE SEQUENCE</scope>
</reference>
<dbReference type="EMBL" id="CAJNOM010000123">
    <property type="protein sequence ID" value="CAF1094037.1"/>
    <property type="molecule type" value="Genomic_DNA"/>
</dbReference>
<protein>
    <submittedName>
        <fullName evidence="1">Uncharacterized protein</fullName>
    </submittedName>
</protein>
<dbReference type="InterPro" id="IPR019410">
    <property type="entry name" value="Methyltransf_16"/>
</dbReference>
<dbReference type="EMBL" id="CAJNOM010000116">
    <property type="protein sequence ID" value="CAF1079586.1"/>
    <property type="molecule type" value="Genomic_DNA"/>
</dbReference>
<dbReference type="InterPro" id="IPR029063">
    <property type="entry name" value="SAM-dependent_MTases_sf"/>
</dbReference>
<accession>A0A813NFM3</accession>
<dbReference type="PANTHER" id="PTHR14614">
    <property type="entry name" value="HEPATOCELLULAR CARCINOMA-ASSOCIATED ANTIGEN"/>
    <property type="match status" value="1"/>
</dbReference>
<dbReference type="OrthoDB" id="413520at2759"/>
<dbReference type="SUPFAM" id="SSF53335">
    <property type="entry name" value="S-adenosyl-L-methionine-dependent methyltransferases"/>
    <property type="match status" value="1"/>
</dbReference>
<dbReference type="PANTHER" id="PTHR14614:SF44">
    <property type="entry name" value="PROTEIN N-LYSINE METHYLTRANSFERASE METTL21D"/>
    <property type="match status" value="1"/>
</dbReference>
<evidence type="ECO:0000313" key="5">
    <source>
        <dbReference type="Proteomes" id="UP000663877"/>
    </source>
</evidence>
<comment type="caution">
    <text evidence="1">The sequence shown here is derived from an EMBL/GenBank/DDBJ whole genome shotgun (WGS) entry which is preliminary data.</text>
</comment>
<dbReference type="EMBL" id="CAJNOI010000003">
    <property type="protein sequence ID" value="CAF0734262.1"/>
    <property type="molecule type" value="Genomic_DNA"/>
</dbReference>
<organism evidence="1 5">
    <name type="scientific">Adineta steineri</name>
    <dbReference type="NCBI Taxonomy" id="433720"/>
    <lineage>
        <taxon>Eukaryota</taxon>
        <taxon>Metazoa</taxon>
        <taxon>Spiralia</taxon>
        <taxon>Gnathifera</taxon>
        <taxon>Rotifera</taxon>
        <taxon>Eurotatoria</taxon>
        <taxon>Bdelloidea</taxon>
        <taxon>Adinetida</taxon>
        <taxon>Adinetidae</taxon>
        <taxon>Adineta</taxon>
    </lineage>
</organism>
<gene>
    <name evidence="1" type="ORF">BJG266_LOCUS1416</name>
    <name evidence="2" type="ORF">QVE165_LOCUS19148</name>
    <name evidence="3" type="ORF">QVE165_LOCUS19925</name>
</gene>
<dbReference type="Proteomes" id="UP000663877">
    <property type="component" value="Unassembled WGS sequence"/>
</dbReference>